<evidence type="ECO:0000313" key="2">
    <source>
        <dbReference type="EMBL" id="KAH7127454.1"/>
    </source>
</evidence>
<feature type="region of interest" description="Disordered" evidence="1">
    <location>
        <begin position="1"/>
        <end position="22"/>
    </location>
</feature>
<accession>A0A9P9DYP0</accession>
<reference evidence="2" key="1">
    <citation type="journal article" date="2021" name="Nat. Commun.">
        <title>Genetic determinants of endophytism in the Arabidopsis root mycobiome.</title>
        <authorList>
            <person name="Mesny F."/>
            <person name="Miyauchi S."/>
            <person name="Thiergart T."/>
            <person name="Pickel B."/>
            <person name="Atanasova L."/>
            <person name="Karlsson M."/>
            <person name="Huettel B."/>
            <person name="Barry K.W."/>
            <person name="Haridas S."/>
            <person name="Chen C."/>
            <person name="Bauer D."/>
            <person name="Andreopoulos W."/>
            <person name="Pangilinan J."/>
            <person name="LaButti K."/>
            <person name="Riley R."/>
            <person name="Lipzen A."/>
            <person name="Clum A."/>
            <person name="Drula E."/>
            <person name="Henrissat B."/>
            <person name="Kohler A."/>
            <person name="Grigoriev I.V."/>
            <person name="Martin F.M."/>
            <person name="Hacquard S."/>
        </authorList>
    </citation>
    <scope>NUCLEOTIDE SEQUENCE</scope>
    <source>
        <strain evidence="2">MPI-CAGE-AT-0147</strain>
    </source>
</reference>
<protein>
    <submittedName>
        <fullName evidence="2">Uncharacterized protein</fullName>
    </submittedName>
</protein>
<gene>
    <name evidence="2" type="ORF">EDB81DRAFT_764631</name>
</gene>
<keyword evidence="3" id="KW-1185">Reference proteome</keyword>
<sequence length="312" mass="34841">MERVKAKGAGGSTNDRKDTACGQRIVGDRAGVPVPGRLYPITAAYGLNSDGFEFYLTVPSQQPGKQVFYLFYVLSRPQALARRMTEAKKLGDEKDECGLIYWVAHHFSSQIQTIKKGMPTARREEIRFRILDRWGLPIAPWVQNVLCASLCKGPDHGIAMKFGNYRIAYRPRVFRPRETHRPRQIDAKVPGADPTSVEEGGERLCQELRATMVEHTNENIKRLCGYTGVDLVWTTGPKSSMSLEAAYPFASQGGKLEYHASPKGHLVMTALNMVKRRYRMLGNWRSDGASVSCVDQFVCVASCHGIQDNATL</sequence>
<evidence type="ECO:0000313" key="3">
    <source>
        <dbReference type="Proteomes" id="UP000738349"/>
    </source>
</evidence>
<comment type="caution">
    <text evidence="2">The sequence shown here is derived from an EMBL/GenBank/DDBJ whole genome shotgun (WGS) entry which is preliminary data.</text>
</comment>
<proteinExistence type="predicted"/>
<evidence type="ECO:0000256" key="1">
    <source>
        <dbReference type="SAM" id="MobiDB-lite"/>
    </source>
</evidence>
<name>A0A9P9DYP0_9HYPO</name>
<dbReference type="AlphaFoldDB" id="A0A9P9DYP0"/>
<dbReference type="Proteomes" id="UP000738349">
    <property type="component" value="Unassembled WGS sequence"/>
</dbReference>
<dbReference type="OrthoDB" id="5245608at2759"/>
<organism evidence="2 3">
    <name type="scientific">Dactylonectria macrodidyma</name>
    <dbReference type="NCBI Taxonomy" id="307937"/>
    <lineage>
        <taxon>Eukaryota</taxon>
        <taxon>Fungi</taxon>
        <taxon>Dikarya</taxon>
        <taxon>Ascomycota</taxon>
        <taxon>Pezizomycotina</taxon>
        <taxon>Sordariomycetes</taxon>
        <taxon>Hypocreomycetidae</taxon>
        <taxon>Hypocreales</taxon>
        <taxon>Nectriaceae</taxon>
        <taxon>Dactylonectria</taxon>
    </lineage>
</organism>
<dbReference type="EMBL" id="JAGMUV010000019">
    <property type="protein sequence ID" value="KAH7127454.1"/>
    <property type="molecule type" value="Genomic_DNA"/>
</dbReference>